<dbReference type="Gene3D" id="2.30.30.40">
    <property type="entry name" value="SH3 Domains"/>
    <property type="match status" value="1"/>
</dbReference>
<gene>
    <name evidence="2" type="ORF">SAMN05444267_10129</name>
</gene>
<dbReference type="PROSITE" id="PS51781">
    <property type="entry name" value="SH3B"/>
    <property type="match status" value="1"/>
</dbReference>
<dbReference type="Proteomes" id="UP000184364">
    <property type="component" value="Unassembled WGS sequence"/>
</dbReference>
<evidence type="ECO:0000313" key="3">
    <source>
        <dbReference type="Proteomes" id="UP000184364"/>
    </source>
</evidence>
<organism evidence="2 3">
    <name type="scientific">Chryseobacterium polytrichastri</name>
    <dbReference type="NCBI Taxonomy" id="1302687"/>
    <lineage>
        <taxon>Bacteria</taxon>
        <taxon>Pseudomonadati</taxon>
        <taxon>Bacteroidota</taxon>
        <taxon>Flavobacteriia</taxon>
        <taxon>Flavobacteriales</taxon>
        <taxon>Weeksellaceae</taxon>
        <taxon>Chryseobacterium group</taxon>
        <taxon>Chryseobacterium</taxon>
    </lineage>
</organism>
<dbReference type="SUPFAM" id="SSF50044">
    <property type="entry name" value="SH3-domain"/>
    <property type="match status" value="1"/>
</dbReference>
<dbReference type="OrthoDB" id="7054664at2"/>
<dbReference type="Pfam" id="PF08239">
    <property type="entry name" value="SH3_3"/>
    <property type="match status" value="1"/>
</dbReference>
<reference evidence="3" key="1">
    <citation type="submission" date="2016-11" db="EMBL/GenBank/DDBJ databases">
        <authorList>
            <person name="Varghese N."/>
            <person name="Submissions S."/>
        </authorList>
    </citation>
    <scope>NUCLEOTIDE SEQUENCE [LARGE SCALE GENOMIC DNA]</scope>
    <source>
        <strain evidence="3">DSM 26899</strain>
    </source>
</reference>
<name>A0A1M6XW67_9FLAO</name>
<proteinExistence type="predicted"/>
<sequence length="384" mass="44920">MNLQLYLKWIYILIMIITISCNKQKNNKMEELISAPYNIVNEGDGKKFNYDSLSTHIITQGLKSLQQFNYKFPEKEVFNSRIKDVFSIDVTKYKNDIVALRISDFPEIAIKNQNYILIQDSDSDNEFYINQNILYYYNKYIFNKDNLSLNLLKMQAPYLIKDLVVHYGYNKDKDLMKFVFKDFPFDNAISFHDLIFSKGINNQFILRKGVLDDIENIVYEGKTQELMSEAKEGTGYSSLGDILEMIMKKPNEYFESEQSIAFLCEKSLNIADLGTVQSFLHKYLTIKNKLEKNNYYNFERLKLFTENLSIFDKDTNNTVSKSFIIQDPDGYTNLRKDKNASSEILQKIKSGESIDVLENQGDWWLVKTNEGKQGYVHKSRVKAN</sequence>
<dbReference type="AlphaFoldDB" id="A0A1M6XW67"/>
<evidence type="ECO:0000313" key="2">
    <source>
        <dbReference type="EMBL" id="SHL10227.1"/>
    </source>
</evidence>
<keyword evidence="3" id="KW-1185">Reference proteome</keyword>
<dbReference type="SMART" id="SM00287">
    <property type="entry name" value="SH3b"/>
    <property type="match status" value="1"/>
</dbReference>
<accession>A0A1M6XW67</accession>
<protein>
    <submittedName>
        <fullName evidence="2">SH3 domain-containing protein</fullName>
    </submittedName>
</protein>
<evidence type="ECO:0000259" key="1">
    <source>
        <dbReference type="PROSITE" id="PS51781"/>
    </source>
</evidence>
<dbReference type="STRING" id="1302687.SAMN05444267_10129"/>
<dbReference type="InterPro" id="IPR003646">
    <property type="entry name" value="SH3-like_bac-type"/>
</dbReference>
<dbReference type="EMBL" id="FRAV01000012">
    <property type="protein sequence ID" value="SHL10227.1"/>
    <property type="molecule type" value="Genomic_DNA"/>
</dbReference>
<feature type="domain" description="SH3b" evidence="1">
    <location>
        <begin position="320"/>
        <end position="384"/>
    </location>
</feature>
<dbReference type="InterPro" id="IPR036028">
    <property type="entry name" value="SH3-like_dom_sf"/>
</dbReference>